<dbReference type="AlphaFoldDB" id="A0A1Y2GR65"/>
<gene>
    <name evidence="2" type="ORF">BCR41DRAFT_33911</name>
</gene>
<evidence type="ECO:0000313" key="3">
    <source>
        <dbReference type="Proteomes" id="UP000193648"/>
    </source>
</evidence>
<dbReference type="InParanoid" id="A0A1Y2GR65"/>
<evidence type="ECO:0000256" key="1">
    <source>
        <dbReference type="SAM" id="MobiDB-lite"/>
    </source>
</evidence>
<protein>
    <submittedName>
        <fullName evidence="2">Uncharacterized protein</fullName>
    </submittedName>
</protein>
<feature type="region of interest" description="Disordered" evidence="1">
    <location>
        <begin position="119"/>
        <end position="178"/>
    </location>
</feature>
<organism evidence="2 3">
    <name type="scientific">Lobosporangium transversale</name>
    <dbReference type="NCBI Taxonomy" id="64571"/>
    <lineage>
        <taxon>Eukaryota</taxon>
        <taxon>Fungi</taxon>
        <taxon>Fungi incertae sedis</taxon>
        <taxon>Mucoromycota</taxon>
        <taxon>Mortierellomycotina</taxon>
        <taxon>Mortierellomycetes</taxon>
        <taxon>Mortierellales</taxon>
        <taxon>Mortierellaceae</taxon>
        <taxon>Lobosporangium</taxon>
    </lineage>
</organism>
<comment type="caution">
    <text evidence="2">The sequence shown here is derived from an EMBL/GenBank/DDBJ whole genome shotgun (WGS) entry which is preliminary data.</text>
</comment>
<dbReference type="Proteomes" id="UP000193648">
    <property type="component" value="Unassembled WGS sequence"/>
</dbReference>
<sequence>MTGQSNLHLDAKLMASVHPYASSGTPIHSGGATVAKKEPLAKGIPIPVPTNQRRLSNFSVKTANRALMTGYRDGGGSSSRRKSSSFSQGFQPPPFYPHKDDFDVIGTVPGFEKLVEAEAQKHDKGKAKAVPNVTTLFDVDVQKEPKQNKRKKTGKERMEDDNPPSKLASSGPRGRRRS</sequence>
<reference evidence="2 3" key="1">
    <citation type="submission" date="2016-07" db="EMBL/GenBank/DDBJ databases">
        <title>Pervasive Adenine N6-methylation of Active Genes in Fungi.</title>
        <authorList>
            <consortium name="DOE Joint Genome Institute"/>
            <person name="Mondo S.J."/>
            <person name="Dannebaum R.O."/>
            <person name="Kuo R.C."/>
            <person name="Labutti K."/>
            <person name="Haridas S."/>
            <person name="Kuo A."/>
            <person name="Salamov A."/>
            <person name="Ahrendt S.R."/>
            <person name="Lipzen A."/>
            <person name="Sullivan W."/>
            <person name="Andreopoulos W.B."/>
            <person name="Clum A."/>
            <person name="Lindquist E."/>
            <person name="Daum C."/>
            <person name="Ramamoorthy G.K."/>
            <person name="Gryganskyi A."/>
            <person name="Culley D."/>
            <person name="Magnuson J.K."/>
            <person name="James T.Y."/>
            <person name="O'Malley M.A."/>
            <person name="Stajich J.E."/>
            <person name="Spatafora J.W."/>
            <person name="Visel A."/>
            <person name="Grigoriev I.V."/>
        </authorList>
    </citation>
    <scope>NUCLEOTIDE SEQUENCE [LARGE SCALE GENOMIC DNA]</scope>
    <source>
        <strain evidence="2 3">NRRL 3116</strain>
    </source>
</reference>
<proteinExistence type="predicted"/>
<evidence type="ECO:0000313" key="2">
    <source>
        <dbReference type="EMBL" id="ORZ20025.1"/>
    </source>
</evidence>
<dbReference type="RefSeq" id="XP_021882565.1">
    <property type="nucleotide sequence ID" value="XM_022022141.1"/>
</dbReference>
<dbReference type="EMBL" id="MCFF01000013">
    <property type="protein sequence ID" value="ORZ20025.1"/>
    <property type="molecule type" value="Genomic_DNA"/>
</dbReference>
<accession>A0A1Y2GR65</accession>
<dbReference type="OrthoDB" id="442460at2759"/>
<dbReference type="GeneID" id="33563985"/>
<keyword evidence="3" id="KW-1185">Reference proteome</keyword>
<name>A0A1Y2GR65_9FUNG</name>
<feature type="region of interest" description="Disordered" evidence="1">
    <location>
        <begin position="69"/>
        <end position="101"/>
    </location>
</feature>